<organism evidence="2 3">
    <name type="scientific">Candidatus Anaerobutyricum stercoripullorum</name>
    <dbReference type="NCBI Taxonomy" id="2838456"/>
    <lineage>
        <taxon>Bacteria</taxon>
        <taxon>Bacillati</taxon>
        <taxon>Bacillota</taxon>
        <taxon>Clostridia</taxon>
        <taxon>Lachnospirales</taxon>
        <taxon>Lachnospiraceae</taxon>
        <taxon>Anaerobutyricum</taxon>
    </lineage>
</organism>
<dbReference type="InterPro" id="IPR018771">
    <property type="entry name" value="PocR_dom"/>
</dbReference>
<name>A0A9D1X3X0_9FIRM</name>
<evidence type="ECO:0000259" key="1">
    <source>
        <dbReference type="SMART" id="SM00387"/>
    </source>
</evidence>
<dbReference type="InterPro" id="IPR050640">
    <property type="entry name" value="Bact_2-comp_sensor_kinase"/>
</dbReference>
<dbReference type="GO" id="GO:0016020">
    <property type="term" value="C:membrane"/>
    <property type="evidence" value="ECO:0007669"/>
    <property type="project" value="InterPro"/>
</dbReference>
<evidence type="ECO:0000313" key="3">
    <source>
        <dbReference type="Proteomes" id="UP000886805"/>
    </source>
</evidence>
<dbReference type="SMART" id="SM00387">
    <property type="entry name" value="HATPase_c"/>
    <property type="match status" value="1"/>
</dbReference>
<dbReference type="InterPro" id="IPR010559">
    <property type="entry name" value="Sig_transdc_His_kin_internal"/>
</dbReference>
<dbReference type="PANTHER" id="PTHR34220">
    <property type="entry name" value="SENSOR HISTIDINE KINASE YPDA"/>
    <property type="match status" value="1"/>
</dbReference>
<dbReference type="Gene3D" id="3.30.565.10">
    <property type="entry name" value="Histidine kinase-like ATPase, C-terminal domain"/>
    <property type="match status" value="1"/>
</dbReference>
<protein>
    <submittedName>
        <fullName evidence="2">PocR ligand-binding domain-containing protein</fullName>
    </submittedName>
</protein>
<proteinExistence type="predicted"/>
<reference evidence="2" key="1">
    <citation type="journal article" date="2021" name="PeerJ">
        <title>Extensive microbial diversity within the chicken gut microbiome revealed by metagenomics and culture.</title>
        <authorList>
            <person name="Gilroy R."/>
            <person name="Ravi A."/>
            <person name="Getino M."/>
            <person name="Pursley I."/>
            <person name="Horton D.L."/>
            <person name="Alikhan N.F."/>
            <person name="Baker D."/>
            <person name="Gharbi K."/>
            <person name="Hall N."/>
            <person name="Watson M."/>
            <person name="Adriaenssens E.M."/>
            <person name="Foster-Nyarko E."/>
            <person name="Jarju S."/>
            <person name="Secka A."/>
            <person name="Antonio M."/>
            <person name="Oren A."/>
            <person name="Chaudhuri R.R."/>
            <person name="La Ragione R."/>
            <person name="Hildebrand F."/>
            <person name="Pallen M.J."/>
        </authorList>
    </citation>
    <scope>NUCLEOTIDE SEQUENCE</scope>
    <source>
        <strain evidence="2">ChiSxjej3B15-1167</strain>
    </source>
</reference>
<gene>
    <name evidence="2" type="ORF">H9849_05420</name>
</gene>
<evidence type="ECO:0000313" key="2">
    <source>
        <dbReference type="EMBL" id="HIX72444.1"/>
    </source>
</evidence>
<dbReference type="SUPFAM" id="SSF55874">
    <property type="entry name" value="ATPase domain of HSP90 chaperone/DNA topoisomerase II/histidine kinase"/>
    <property type="match status" value="1"/>
</dbReference>
<dbReference type="InterPro" id="IPR036890">
    <property type="entry name" value="HATPase_C_sf"/>
</dbReference>
<dbReference type="AlphaFoldDB" id="A0A9D1X3X0"/>
<dbReference type="Pfam" id="PF10114">
    <property type="entry name" value="PocR"/>
    <property type="match status" value="1"/>
</dbReference>
<dbReference type="Pfam" id="PF06580">
    <property type="entry name" value="His_kinase"/>
    <property type="match status" value="1"/>
</dbReference>
<dbReference type="InterPro" id="IPR003594">
    <property type="entry name" value="HATPase_dom"/>
</dbReference>
<dbReference type="Proteomes" id="UP000886805">
    <property type="component" value="Unassembled WGS sequence"/>
</dbReference>
<dbReference type="PANTHER" id="PTHR34220:SF7">
    <property type="entry name" value="SENSOR HISTIDINE KINASE YPDA"/>
    <property type="match status" value="1"/>
</dbReference>
<dbReference type="Pfam" id="PF02518">
    <property type="entry name" value="HATPase_c"/>
    <property type="match status" value="1"/>
</dbReference>
<dbReference type="GO" id="GO:0000155">
    <property type="term" value="F:phosphorelay sensor kinase activity"/>
    <property type="evidence" value="ECO:0007669"/>
    <property type="project" value="InterPro"/>
</dbReference>
<reference evidence="2" key="2">
    <citation type="submission" date="2021-04" db="EMBL/GenBank/DDBJ databases">
        <authorList>
            <person name="Gilroy R."/>
        </authorList>
    </citation>
    <scope>NUCLEOTIDE SEQUENCE</scope>
    <source>
        <strain evidence="2">ChiSxjej3B15-1167</strain>
    </source>
</reference>
<comment type="caution">
    <text evidence="2">The sequence shown here is derived from an EMBL/GenBank/DDBJ whole genome shotgun (WGS) entry which is preliminary data.</text>
</comment>
<dbReference type="EMBL" id="DXEQ01000151">
    <property type="protein sequence ID" value="HIX72444.1"/>
    <property type="molecule type" value="Genomic_DNA"/>
</dbReference>
<accession>A0A9D1X3X0</accession>
<feature type="domain" description="Histidine kinase/HSP90-like ATPase" evidence="1">
    <location>
        <begin position="299"/>
        <end position="410"/>
    </location>
</feature>
<sequence length="411" mass="46839">MADKNNIRIEDVIDVKELQNLQDNWAKATNLAFVSVDCNGTPITKYSNFTPFCEKLRKYDEFRERCHYCDACGGRKARRIGRAYAYICHAGLIDFAIPIMIKGQYVGAILAGQVTSNDLQDLRRIAPATEGWKDNEELMELYKQVAVMPVEKILAVAQILCDSYNYSVEKQYASKVDAELREKDLKLIKEEKLRIEMEKALREIELKALHYQINPHFLFNVLNTIGRLAFFENAKMTEDVVYAFSDMMRYILRKSTQPLSSLGDEIAYVVNYLKIQKIRLGSRLQYSVDVPEEYYTVKMPFLSVTTIVENSIKHAVENRASGGTIQVKARLEGGDLYVDVIDDGDGMAPERITSILRGDAYRNEKEGAVGIYNINNRLIHCFGHDYALVIESENKPSQGTKVTIKVPLKIQ</sequence>